<keyword evidence="7" id="KW-1185">Reference proteome</keyword>
<organism evidence="6 7">
    <name type="scientific">Pedococcus aerophilus</name>
    <dbReference type="NCBI Taxonomy" id="436356"/>
    <lineage>
        <taxon>Bacteria</taxon>
        <taxon>Bacillati</taxon>
        <taxon>Actinomycetota</taxon>
        <taxon>Actinomycetes</taxon>
        <taxon>Micrococcales</taxon>
        <taxon>Intrasporangiaceae</taxon>
        <taxon>Pedococcus</taxon>
    </lineage>
</organism>
<keyword evidence="1" id="KW-0805">Transcription regulation</keyword>
<dbReference type="Proteomes" id="UP001501326">
    <property type="component" value="Unassembled WGS sequence"/>
</dbReference>
<dbReference type="EMBL" id="BAAARN010000001">
    <property type="protein sequence ID" value="GAA2732128.1"/>
    <property type="molecule type" value="Genomic_DNA"/>
</dbReference>
<evidence type="ECO:0000313" key="7">
    <source>
        <dbReference type="Proteomes" id="UP001501326"/>
    </source>
</evidence>
<proteinExistence type="predicted"/>
<protein>
    <submittedName>
        <fullName evidence="6">TetR/AcrR family transcriptional regulator</fullName>
    </submittedName>
</protein>
<dbReference type="InterPro" id="IPR009057">
    <property type="entry name" value="Homeodomain-like_sf"/>
</dbReference>
<dbReference type="InterPro" id="IPR050109">
    <property type="entry name" value="HTH-type_TetR-like_transc_reg"/>
</dbReference>
<evidence type="ECO:0000256" key="1">
    <source>
        <dbReference type="ARBA" id="ARBA00023015"/>
    </source>
</evidence>
<accession>A0ABN3UG27</accession>
<evidence type="ECO:0000256" key="4">
    <source>
        <dbReference type="PROSITE-ProRule" id="PRU00335"/>
    </source>
</evidence>
<name>A0ABN3UG27_9MICO</name>
<evidence type="ECO:0000313" key="6">
    <source>
        <dbReference type="EMBL" id="GAA2732128.1"/>
    </source>
</evidence>
<dbReference type="SUPFAM" id="SSF46689">
    <property type="entry name" value="Homeodomain-like"/>
    <property type="match status" value="1"/>
</dbReference>
<evidence type="ECO:0000256" key="3">
    <source>
        <dbReference type="ARBA" id="ARBA00023163"/>
    </source>
</evidence>
<dbReference type="RefSeq" id="WP_344190347.1">
    <property type="nucleotide sequence ID" value="NZ_BAAARN010000001.1"/>
</dbReference>
<feature type="domain" description="HTH tetR-type" evidence="5">
    <location>
        <begin position="9"/>
        <end position="69"/>
    </location>
</feature>
<dbReference type="Pfam" id="PF00440">
    <property type="entry name" value="TetR_N"/>
    <property type="match status" value="1"/>
</dbReference>
<feature type="DNA-binding region" description="H-T-H motif" evidence="4">
    <location>
        <begin position="32"/>
        <end position="51"/>
    </location>
</feature>
<dbReference type="Gene3D" id="1.10.357.10">
    <property type="entry name" value="Tetracycline Repressor, domain 2"/>
    <property type="match status" value="1"/>
</dbReference>
<reference evidence="6 7" key="1">
    <citation type="journal article" date="2019" name="Int. J. Syst. Evol. Microbiol.">
        <title>The Global Catalogue of Microorganisms (GCM) 10K type strain sequencing project: providing services to taxonomists for standard genome sequencing and annotation.</title>
        <authorList>
            <consortium name="The Broad Institute Genomics Platform"/>
            <consortium name="The Broad Institute Genome Sequencing Center for Infectious Disease"/>
            <person name="Wu L."/>
            <person name="Ma J."/>
        </authorList>
    </citation>
    <scope>NUCLEOTIDE SEQUENCE [LARGE SCALE GENOMIC DNA]</scope>
    <source>
        <strain evidence="6 7">JCM 16378</strain>
    </source>
</reference>
<keyword evidence="2 4" id="KW-0238">DNA-binding</keyword>
<dbReference type="PRINTS" id="PR00455">
    <property type="entry name" value="HTHTETR"/>
</dbReference>
<dbReference type="PROSITE" id="PS50977">
    <property type="entry name" value="HTH_TETR_2"/>
    <property type="match status" value="1"/>
</dbReference>
<gene>
    <name evidence="6" type="ORF">GCM10009867_07350</name>
</gene>
<dbReference type="PANTHER" id="PTHR30055:SF234">
    <property type="entry name" value="HTH-TYPE TRANSCRIPTIONAL REGULATOR BETI"/>
    <property type="match status" value="1"/>
</dbReference>
<evidence type="ECO:0000256" key="2">
    <source>
        <dbReference type="ARBA" id="ARBA00023125"/>
    </source>
</evidence>
<evidence type="ECO:0000259" key="5">
    <source>
        <dbReference type="PROSITE" id="PS50977"/>
    </source>
</evidence>
<dbReference type="InterPro" id="IPR001647">
    <property type="entry name" value="HTH_TetR"/>
</dbReference>
<comment type="caution">
    <text evidence="6">The sequence shown here is derived from an EMBL/GenBank/DDBJ whole genome shotgun (WGS) entry which is preliminary data.</text>
</comment>
<keyword evidence="3" id="KW-0804">Transcription</keyword>
<sequence>MARPQAPRGQGRARVLAAALELFALHGVSGTSLQMIGDHLGVTKAAVYYQFHAKEDIVLAVVESAVEQLRGHIEAAEAAPTPEESTVVALDGLIDVVLAHRQVVASMLSDPEVTRILEAHEDFNDLTTRLGEQLLGPEPSQRRAVAVPLLALGIAHAGADPHLVDMDDDTLRAEMRHLGRVLVEASSRTP</sequence>
<dbReference type="PANTHER" id="PTHR30055">
    <property type="entry name" value="HTH-TYPE TRANSCRIPTIONAL REGULATOR RUTR"/>
    <property type="match status" value="1"/>
</dbReference>